<feature type="region of interest" description="Disordered" evidence="3">
    <location>
        <begin position="746"/>
        <end position="772"/>
    </location>
</feature>
<organism evidence="7 8">
    <name type="scientific">Rubroshorea leprosula</name>
    <dbReference type="NCBI Taxonomy" id="152421"/>
    <lineage>
        <taxon>Eukaryota</taxon>
        <taxon>Viridiplantae</taxon>
        <taxon>Streptophyta</taxon>
        <taxon>Embryophyta</taxon>
        <taxon>Tracheophyta</taxon>
        <taxon>Spermatophyta</taxon>
        <taxon>Magnoliopsida</taxon>
        <taxon>eudicotyledons</taxon>
        <taxon>Gunneridae</taxon>
        <taxon>Pentapetalae</taxon>
        <taxon>rosids</taxon>
        <taxon>malvids</taxon>
        <taxon>Malvales</taxon>
        <taxon>Dipterocarpaceae</taxon>
        <taxon>Rubroshorea</taxon>
    </lineage>
</organism>
<feature type="domain" description="NB-ARC" evidence="4">
    <location>
        <begin position="371"/>
        <end position="482"/>
    </location>
</feature>
<dbReference type="InterPro" id="IPR002182">
    <property type="entry name" value="NB-ARC"/>
</dbReference>
<dbReference type="Gene3D" id="3.40.50.300">
    <property type="entry name" value="P-loop containing nucleotide triphosphate hydrolases"/>
    <property type="match status" value="2"/>
</dbReference>
<dbReference type="Proteomes" id="UP001054252">
    <property type="component" value="Unassembled WGS sequence"/>
</dbReference>
<keyword evidence="1" id="KW-0677">Repeat</keyword>
<dbReference type="InterPro" id="IPR027417">
    <property type="entry name" value="P-loop_NTPase"/>
</dbReference>
<feature type="compositionally biased region" description="Basic and acidic residues" evidence="3">
    <location>
        <begin position="165"/>
        <end position="182"/>
    </location>
</feature>
<evidence type="ECO:0000259" key="6">
    <source>
        <dbReference type="Pfam" id="PF23598"/>
    </source>
</evidence>
<keyword evidence="8" id="KW-1185">Reference proteome</keyword>
<gene>
    <name evidence="7" type="ORF">SLEP1_g25668</name>
</gene>
<dbReference type="InterPro" id="IPR036388">
    <property type="entry name" value="WH-like_DNA-bd_sf"/>
</dbReference>
<evidence type="ECO:0000313" key="8">
    <source>
        <dbReference type="Proteomes" id="UP001054252"/>
    </source>
</evidence>
<feature type="domain" description="Disease resistance R13L4/SHOC-2-like LRR" evidence="6">
    <location>
        <begin position="1063"/>
        <end position="1361"/>
    </location>
</feature>
<feature type="domain" description="NB-ARC" evidence="4">
    <location>
        <begin position="530"/>
        <end position="693"/>
    </location>
</feature>
<name>A0AAV5JVE7_9ROSI</name>
<dbReference type="InterPro" id="IPR055414">
    <property type="entry name" value="LRR_R13L4/SHOC2-like"/>
</dbReference>
<reference evidence="7 8" key="1">
    <citation type="journal article" date="2021" name="Commun. Biol.">
        <title>The genome of Shorea leprosula (Dipterocarpaceae) highlights the ecological relevance of drought in aseasonal tropical rainforests.</title>
        <authorList>
            <person name="Ng K.K.S."/>
            <person name="Kobayashi M.J."/>
            <person name="Fawcett J.A."/>
            <person name="Hatakeyama M."/>
            <person name="Paape T."/>
            <person name="Ng C.H."/>
            <person name="Ang C.C."/>
            <person name="Tnah L.H."/>
            <person name="Lee C.T."/>
            <person name="Nishiyama T."/>
            <person name="Sese J."/>
            <person name="O'Brien M.J."/>
            <person name="Copetti D."/>
            <person name="Mohd Noor M.I."/>
            <person name="Ong R.C."/>
            <person name="Putra M."/>
            <person name="Sireger I.Z."/>
            <person name="Indrioko S."/>
            <person name="Kosugi Y."/>
            <person name="Izuno A."/>
            <person name="Isagi Y."/>
            <person name="Lee S.L."/>
            <person name="Shimizu K.K."/>
        </authorList>
    </citation>
    <scope>NUCLEOTIDE SEQUENCE [LARGE SCALE GENOMIC DNA]</scope>
    <source>
        <strain evidence="7">214</strain>
    </source>
</reference>
<evidence type="ECO:0008006" key="9">
    <source>
        <dbReference type="Google" id="ProtNLM"/>
    </source>
</evidence>
<dbReference type="PANTHER" id="PTHR23155">
    <property type="entry name" value="DISEASE RESISTANCE PROTEIN RP"/>
    <property type="match status" value="1"/>
</dbReference>
<evidence type="ECO:0000259" key="4">
    <source>
        <dbReference type="Pfam" id="PF00931"/>
    </source>
</evidence>
<evidence type="ECO:0000256" key="1">
    <source>
        <dbReference type="ARBA" id="ARBA00022737"/>
    </source>
</evidence>
<dbReference type="GO" id="GO:0043531">
    <property type="term" value="F:ADP binding"/>
    <property type="evidence" value="ECO:0007669"/>
    <property type="project" value="InterPro"/>
</dbReference>
<dbReference type="FunFam" id="3.40.50.300:FF:001091">
    <property type="entry name" value="Probable disease resistance protein At1g61300"/>
    <property type="match status" value="1"/>
</dbReference>
<sequence>MEFLEIIIPSLMDKIEQVPHFQKEFSTQLKDIWEKVQGNPKNFELRGLLTQICTVEDTIDSIIARKMLHRQNMSIEKIPVKYFSIAMSSVKFPYELHRQTKELKILNDSLSAPVPAVKLPSKSGTVEVPAKESSSNTVPQKKSPKEAAVLSRKPSIPGGIQVWSENKDVGRDNKDSDERHRQSWEDGCVPIVLEELVSKLAQPVLLSRRMRQLLILKANLECPSDAIFLWTSYHSDYTKQHFQFHCWVPVADKPEEGNILSYILKQASSSFKQEELEPSNQLLRRQLHDFLVFKSRLLLISKGITSTNVSEEWSSQQLGKSKDYLLKESRILGMKDIMAELSQSILNQCKLLFLISIVGVAELEKKTSESEKTTFLWAMYNAEDIKQQFQYRAWVRVPKFEEKELLADILEQVTDNKVEKEDLDLVTLQKKLCNFLAPKRYLIVLYDVWTADVWDKLKQAFPNSMNGSRVILTVHEAEVAWQTNSSWILGTICGKELLHEKVSNLKVKHKWGRFSDVKANESGLVGLDDKAQELAELLLESYQFLISVVGVAGSGKTMLVKAIYSSLAIKQHFECRAFVSVSQVFEERKLLADLSMQLGMVRKDESWSKEELRKRLRSFLAWKRYLIVLDDVHTADVWGELSLAFPDPSNGSKVIFTIRDAHVARCVNPHTRVLQLRLLNDDESWELFLKKVPRDEGNDAGLIALKDQILQRCGGLPFDIVVLGGLLSTKDLKNWSAVIEEVHKKERKKRVTGKSVDQPASSHTKQENERKTMHALASQDYNKNRLVDQPNSWAQHADTKLEEEDGIGEIQQASPREAQPNFSVQQSFSDKKQEVEMKHVATNEDQESSSNQLALSDNKKREEDKALVTKNIISDQDQSDSSDETLSGMLAFGYQDLDTDLKLCLNYLGLFPKSYKVPFRRLFQLFVAEGLVKQSTEESSEEKVKKHLQKLEQRNMIEVGKKKLDGSPNTICMQSTVYDALSPRAVRVGFFHIHSNHGQDTSNTPQFTPIRRFSEHTEIKDGSPQNCSSHLRSYISFKTETGDLPASGVDKLLKEIVKRGYGLIVILDLEEVYKPVLSKHLSKLPNLKYLGLRWTFLDSIPDSVGDLPCLQTLDVKHTNLSTLPGTFWKAKHLQHLYLNNICFDTCISKARQTNGSLTNLQTLLGLAIRNKSSVDCLKATQMSDLRKLGVKCYEEFTEEIVGWISGLSELQSLKLRSINKIGEPSPLKLEDFSSPVKLSQLYLSGKLPETFDFGKFPQNLEILTLSVSKLSKDPMEELGTLVKLKILRLHARSYTGEKMTCRSGTFPKLRVLKLWMLVELKEWIVEEGAMPALEEVEIRCCKKLNKPTGLEGLKTLKDLVLTSMEDDFVKDVQGSMMSRNVSIKPQKLKFSSWE</sequence>
<dbReference type="InterPro" id="IPR044974">
    <property type="entry name" value="Disease_R_plants"/>
</dbReference>
<dbReference type="SUPFAM" id="SSF52058">
    <property type="entry name" value="L domain-like"/>
    <property type="match status" value="1"/>
</dbReference>
<feature type="region of interest" description="Disordered" evidence="3">
    <location>
        <begin position="118"/>
        <end position="182"/>
    </location>
</feature>
<dbReference type="Gene3D" id="3.80.10.10">
    <property type="entry name" value="Ribonuclease Inhibitor"/>
    <property type="match status" value="2"/>
</dbReference>
<dbReference type="SUPFAM" id="SSF52540">
    <property type="entry name" value="P-loop containing nucleoside triphosphate hydrolases"/>
    <property type="match status" value="2"/>
</dbReference>
<dbReference type="Pfam" id="PF23559">
    <property type="entry name" value="WHD_DRP"/>
    <property type="match status" value="1"/>
</dbReference>
<dbReference type="InterPro" id="IPR042197">
    <property type="entry name" value="Apaf_helical"/>
</dbReference>
<feature type="compositionally biased region" description="Basic and acidic residues" evidence="3">
    <location>
        <begin position="829"/>
        <end position="842"/>
    </location>
</feature>
<dbReference type="PANTHER" id="PTHR23155:SF955">
    <property type="entry name" value="AAA+ ATPASE DOMAIN-CONTAINING PROTEIN"/>
    <property type="match status" value="1"/>
</dbReference>
<dbReference type="Gene3D" id="1.10.10.10">
    <property type="entry name" value="Winged helix-like DNA-binding domain superfamily/Winged helix DNA-binding domain"/>
    <property type="match status" value="1"/>
</dbReference>
<dbReference type="Pfam" id="PF23598">
    <property type="entry name" value="LRR_14"/>
    <property type="match status" value="1"/>
</dbReference>
<dbReference type="PRINTS" id="PR00364">
    <property type="entry name" value="DISEASERSIST"/>
</dbReference>
<feature type="region of interest" description="Disordered" evidence="3">
    <location>
        <begin position="813"/>
        <end position="862"/>
    </location>
</feature>
<dbReference type="InterPro" id="IPR058922">
    <property type="entry name" value="WHD_DRP"/>
</dbReference>
<proteinExistence type="predicted"/>
<dbReference type="Pfam" id="PF00931">
    <property type="entry name" value="NB-ARC"/>
    <property type="match status" value="2"/>
</dbReference>
<keyword evidence="2" id="KW-0611">Plant defense</keyword>
<protein>
    <recommendedName>
        <fullName evidence="9">AAA+ ATPase domain-containing protein</fullName>
    </recommendedName>
</protein>
<dbReference type="EMBL" id="BPVZ01000042">
    <property type="protein sequence ID" value="GKV14861.1"/>
    <property type="molecule type" value="Genomic_DNA"/>
</dbReference>
<evidence type="ECO:0000256" key="3">
    <source>
        <dbReference type="SAM" id="MobiDB-lite"/>
    </source>
</evidence>
<evidence type="ECO:0000313" key="7">
    <source>
        <dbReference type="EMBL" id="GKV14861.1"/>
    </source>
</evidence>
<comment type="caution">
    <text evidence="7">The sequence shown here is derived from an EMBL/GenBank/DDBJ whole genome shotgun (WGS) entry which is preliminary data.</text>
</comment>
<evidence type="ECO:0000259" key="5">
    <source>
        <dbReference type="Pfam" id="PF23559"/>
    </source>
</evidence>
<accession>A0AAV5JVE7</accession>
<evidence type="ECO:0000256" key="2">
    <source>
        <dbReference type="ARBA" id="ARBA00022821"/>
    </source>
</evidence>
<dbReference type="GO" id="GO:0098542">
    <property type="term" value="P:defense response to other organism"/>
    <property type="evidence" value="ECO:0007669"/>
    <property type="project" value="TreeGrafter"/>
</dbReference>
<dbReference type="Gene3D" id="1.10.8.430">
    <property type="entry name" value="Helical domain of apoptotic protease-activating factors"/>
    <property type="match status" value="1"/>
</dbReference>
<dbReference type="InterPro" id="IPR032675">
    <property type="entry name" value="LRR_dom_sf"/>
</dbReference>
<feature type="domain" description="Disease resistance protein winged helix" evidence="5">
    <location>
        <begin position="910"/>
        <end position="979"/>
    </location>
</feature>